<dbReference type="GO" id="GO:0008237">
    <property type="term" value="F:metallopeptidase activity"/>
    <property type="evidence" value="ECO:0007669"/>
    <property type="project" value="InterPro"/>
</dbReference>
<dbReference type="InterPro" id="IPR024079">
    <property type="entry name" value="MetalloPept_cat_dom_sf"/>
</dbReference>
<feature type="chain" id="PRO_5012970806" description="Putative peptidase domain-containing protein" evidence="5">
    <location>
        <begin position="20"/>
        <end position="297"/>
    </location>
</feature>
<keyword evidence="2" id="KW-0325">Glycoprotein</keyword>
<dbReference type="STRING" id="2060905.A0A2B7WBL7"/>
<feature type="compositionally biased region" description="Basic and acidic residues" evidence="4">
    <location>
        <begin position="287"/>
        <end position="297"/>
    </location>
</feature>
<dbReference type="Pfam" id="PF13933">
    <property type="entry name" value="HRXXH"/>
    <property type="match status" value="1"/>
</dbReference>
<dbReference type="EMBL" id="PDNC01000159">
    <property type="protein sequence ID" value="PGG96903.1"/>
    <property type="molecule type" value="Genomic_DNA"/>
</dbReference>
<dbReference type="GO" id="GO:0009277">
    <property type="term" value="C:fungal-type cell wall"/>
    <property type="evidence" value="ECO:0007669"/>
    <property type="project" value="TreeGrafter"/>
</dbReference>
<name>A0A2B7WBL7_9EURO</name>
<dbReference type="InterPro" id="IPR039124">
    <property type="entry name" value="PRA1-like"/>
</dbReference>
<dbReference type="GO" id="GO:0008270">
    <property type="term" value="F:zinc ion binding"/>
    <property type="evidence" value="ECO:0007669"/>
    <property type="project" value="TreeGrafter"/>
</dbReference>
<organism evidence="7 8">
    <name type="scientific">Blastomyces parvus</name>
    <dbReference type="NCBI Taxonomy" id="2060905"/>
    <lineage>
        <taxon>Eukaryota</taxon>
        <taxon>Fungi</taxon>
        <taxon>Dikarya</taxon>
        <taxon>Ascomycota</taxon>
        <taxon>Pezizomycotina</taxon>
        <taxon>Eurotiomycetes</taxon>
        <taxon>Eurotiomycetidae</taxon>
        <taxon>Onygenales</taxon>
        <taxon>Ajellomycetaceae</taxon>
        <taxon>Blastomyces</taxon>
    </lineage>
</organism>
<evidence type="ECO:0000313" key="8">
    <source>
        <dbReference type="Proteomes" id="UP000224080"/>
    </source>
</evidence>
<keyword evidence="8" id="KW-1185">Reference proteome</keyword>
<dbReference type="FunFam" id="3.40.390.10:FF:000043">
    <property type="entry name" value="Major allergen Asp F2"/>
    <property type="match status" value="1"/>
</dbReference>
<dbReference type="GO" id="GO:0009986">
    <property type="term" value="C:cell surface"/>
    <property type="evidence" value="ECO:0007669"/>
    <property type="project" value="TreeGrafter"/>
</dbReference>
<dbReference type="PANTHER" id="PTHR39399:SF1">
    <property type="entry name" value="PROTEIN ZPS1"/>
    <property type="match status" value="1"/>
</dbReference>
<dbReference type="GO" id="GO:0005178">
    <property type="term" value="F:integrin binding"/>
    <property type="evidence" value="ECO:0007669"/>
    <property type="project" value="TreeGrafter"/>
</dbReference>
<accession>A0A2B7WBL7</accession>
<comment type="similarity">
    <text evidence="3">Belongs to the ZPS1 family.</text>
</comment>
<evidence type="ECO:0000259" key="6">
    <source>
        <dbReference type="Pfam" id="PF13933"/>
    </source>
</evidence>
<comment type="caution">
    <text evidence="7">The sequence shown here is derived from an EMBL/GenBank/DDBJ whole genome shotgun (WGS) entry which is preliminary data.</text>
</comment>
<evidence type="ECO:0000256" key="1">
    <source>
        <dbReference type="ARBA" id="ARBA00022729"/>
    </source>
</evidence>
<dbReference type="PANTHER" id="PTHR39399">
    <property type="entry name" value="PROTEIN ZPS1"/>
    <property type="match status" value="1"/>
</dbReference>
<feature type="compositionally biased region" description="Low complexity" evidence="4">
    <location>
        <begin position="255"/>
        <end position="271"/>
    </location>
</feature>
<evidence type="ECO:0000313" key="7">
    <source>
        <dbReference type="EMBL" id="PGG96903.1"/>
    </source>
</evidence>
<dbReference type="Gene3D" id="3.40.390.10">
    <property type="entry name" value="Collagenase (Catalytic Domain)"/>
    <property type="match status" value="1"/>
</dbReference>
<dbReference type="CDD" id="cd11307">
    <property type="entry name" value="M35_Asp_f2_like"/>
    <property type="match status" value="1"/>
</dbReference>
<reference evidence="7 8" key="1">
    <citation type="submission" date="2017-10" db="EMBL/GenBank/DDBJ databases">
        <title>Comparative genomics in systemic dimorphic fungi from Ajellomycetaceae.</title>
        <authorList>
            <person name="Munoz J.F."/>
            <person name="Mcewen J.G."/>
            <person name="Clay O.K."/>
            <person name="Cuomo C.A."/>
        </authorList>
    </citation>
    <scope>NUCLEOTIDE SEQUENCE [LARGE SCALE GENOMIC DNA]</scope>
    <source>
        <strain evidence="7 8">UAMH130</strain>
    </source>
</reference>
<dbReference type="OrthoDB" id="4689212at2759"/>
<dbReference type="GO" id="GO:0005576">
    <property type="term" value="C:extracellular region"/>
    <property type="evidence" value="ECO:0007669"/>
    <property type="project" value="TreeGrafter"/>
</dbReference>
<evidence type="ECO:0000256" key="2">
    <source>
        <dbReference type="ARBA" id="ARBA00023180"/>
    </source>
</evidence>
<dbReference type="InterPro" id="IPR029482">
    <property type="entry name" value="HRXXH"/>
</dbReference>
<dbReference type="AlphaFoldDB" id="A0A2B7WBL7"/>
<feature type="signal peptide" evidence="5">
    <location>
        <begin position="1"/>
        <end position="19"/>
    </location>
</feature>
<dbReference type="SUPFAM" id="SSF55486">
    <property type="entry name" value="Metalloproteases ('zincins'), catalytic domain"/>
    <property type="match status" value="1"/>
</dbReference>
<protein>
    <recommendedName>
        <fullName evidence="6">Putative peptidase domain-containing protein</fullName>
    </recommendedName>
</protein>
<sequence>MKLSLPVVLASAYAGAVLAAPLADLNAALTPRADPAQLQWDHGAVNDYPIHHSCNATEQRIIRRGLQDAITLAGHARDHVLRFGNESAQYRKYFGNAPSSGVIGNLARIVSANKAKTLFRCDDPDGNCKNIPTYAGHWRGENATDETVICPLSYTKRLFLEHFCMGGYTVANSPRNTYFGTDLIHRLYHMPAIGEDHVGHFADSYADVMELAAHNATFATRDSNTLQYFAAEVYAFDIAVPQVGCPGKLEEESSTTTTMPPTTQPTQGTPTVPHPPAPTADVPPNCHTHEGGELHCT</sequence>
<evidence type="ECO:0000256" key="4">
    <source>
        <dbReference type="SAM" id="MobiDB-lite"/>
    </source>
</evidence>
<keyword evidence="1 5" id="KW-0732">Signal</keyword>
<dbReference type="Proteomes" id="UP000224080">
    <property type="component" value="Unassembled WGS sequence"/>
</dbReference>
<evidence type="ECO:0000256" key="3">
    <source>
        <dbReference type="ARBA" id="ARBA00060890"/>
    </source>
</evidence>
<evidence type="ECO:0000256" key="5">
    <source>
        <dbReference type="SAM" id="SignalP"/>
    </source>
</evidence>
<feature type="domain" description="Putative peptidase" evidence="6">
    <location>
        <begin position="16"/>
        <end position="248"/>
    </location>
</feature>
<proteinExistence type="inferred from homology"/>
<gene>
    <name evidence="7" type="ORF">GX51_07595</name>
</gene>
<feature type="region of interest" description="Disordered" evidence="4">
    <location>
        <begin position="248"/>
        <end position="297"/>
    </location>
</feature>